<gene>
    <name evidence="2" type="ORF">FPZ52_04235</name>
</gene>
<keyword evidence="1" id="KW-0812">Transmembrane</keyword>
<organism evidence="2 3">
    <name type="scientific">Qingshengfaniella alkalisoli</name>
    <dbReference type="NCBI Taxonomy" id="2599296"/>
    <lineage>
        <taxon>Bacteria</taxon>
        <taxon>Pseudomonadati</taxon>
        <taxon>Pseudomonadota</taxon>
        <taxon>Alphaproteobacteria</taxon>
        <taxon>Rhodobacterales</taxon>
        <taxon>Paracoccaceae</taxon>
        <taxon>Qingshengfaniella</taxon>
    </lineage>
</organism>
<dbReference type="EMBL" id="CP042261">
    <property type="protein sequence ID" value="QDY70231.1"/>
    <property type="molecule type" value="Genomic_DNA"/>
</dbReference>
<reference evidence="2 3" key="1">
    <citation type="submission" date="2019-07" db="EMBL/GenBank/DDBJ databases">
        <title>Litoreibacter alkalisoli sp. nov., isolated from saline-alkaline soil.</title>
        <authorList>
            <person name="Wang S."/>
            <person name="Xu L."/>
            <person name="Xing Y.-T."/>
            <person name="Sun J.-Q."/>
        </authorList>
    </citation>
    <scope>NUCLEOTIDE SEQUENCE [LARGE SCALE GENOMIC DNA]</scope>
    <source>
        <strain evidence="2 3">LN3S51</strain>
    </source>
</reference>
<evidence type="ECO:0000313" key="2">
    <source>
        <dbReference type="EMBL" id="QDY70231.1"/>
    </source>
</evidence>
<keyword evidence="3" id="KW-1185">Reference proteome</keyword>
<dbReference type="OrthoDB" id="7873894at2"/>
<proteinExistence type="predicted"/>
<protein>
    <submittedName>
        <fullName evidence="2">Uncharacterized protein</fullName>
    </submittedName>
</protein>
<evidence type="ECO:0000313" key="3">
    <source>
        <dbReference type="Proteomes" id="UP000318483"/>
    </source>
</evidence>
<keyword evidence="1" id="KW-1133">Transmembrane helix</keyword>
<dbReference type="KEGG" id="lit:FPZ52_04235"/>
<name>A0A5B8IZ80_9RHOB</name>
<keyword evidence="1" id="KW-0472">Membrane</keyword>
<evidence type="ECO:0000256" key="1">
    <source>
        <dbReference type="SAM" id="Phobius"/>
    </source>
</evidence>
<dbReference type="AlphaFoldDB" id="A0A5B8IZ80"/>
<feature type="transmembrane region" description="Helical" evidence="1">
    <location>
        <begin position="55"/>
        <end position="77"/>
    </location>
</feature>
<sequence length="83" mass="9322">MRRPVGGSRFLYEPFDYGSAKVIEANERVVNLQFEGIDARLNRIEAVMERLEKRLWLTVYGVVGTILTQALNSILTITPNGGP</sequence>
<dbReference type="Proteomes" id="UP000318483">
    <property type="component" value="Chromosome"/>
</dbReference>
<accession>A0A5B8IZ80</accession>